<organism evidence="2 3">
    <name type="scientific">Zophobas morio</name>
    <dbReference type="NCBI Taxonomy" id="2755281"/>
    <lineage>
        <taxon>Eukaryota</taxon>
        <taxon>Metazoa</taxon>
        <taxon>Ecdysozoa</taxon>
        <taxon>Arthropoda</taxon>
        <taxon>Hexapoda</taxon>
        <taxon>Insecta</taxon>
        <taxon>Pterygota</taxon>
        <taxon>Neoptera</taxon>
        <taxon>Endopterygota</taxon>
        <taxon>Coleoptera</taxon>
        <taxon>Polyphaga</taxon>
        <taxon>Cucujiformia</taxon>
        <taxon>Tenebrionidae</taxon>
        <taxon>Zophobas</taxon>
    </lineage>
</organism>
<evidence type="ECO:0000259" key="1">
    <source>
        <dbReference type="PROSITE" id="PS50833"/>
    </source>
</evidence>
<dbReference type="SUPFAM" id="SSF52954">
    <property type="entry name" value="Class II aaRS ABD-related"/>
    <property type="match status" value="1"/>
</dbReference>
<gene>
    <name evidence="2" type="ORF">Zmor_011783</name>
</gene>
<dbReference type="EMBL" id="JALNTZ010000317">
    <property type="protein sequence ID" value="KAJ3636268.1"/>
    <property type="molecule type" value="Genomic_DNA"/>
</dbReference>
<comment type="caution">
    <text evidence="2">The sequence shown here is derived from an EMBL/GenBank/DDBJ whole genome shotgun (WGS) entry which is preliminary data.</text>
</comment>
<dbReference type="GO" id="GO:0032040">
    <property type="term" value="C:small-subunit processome"/>
    <property type="evidence" value="ECO:0007669"/>
    <property type="project" value="TreeGrafter"/>
</dbReference>
<dbReference type="Pfam" id="PF04427">
    <property type="entry name" value="Brix"/>
    <property type="match status" value="1"/>
</dbReference>
<dbReference type="AlphaFoldDB" id="A0AA38LZZ6"/>
<dbReference type="GO" id="GO:0042134">
    <property type="term" value="F:rRNA primary transcript binding"/>
    <property type="evidence" value="ECO:0007669"/>
    <property type="project" value="InterPro"/>
</dbReference>
<dbReference type="FunFam" id="3.40.50.10480:FF:000001">
    <property type="entry name" value="IMP4, U3 small nucleolar ribonucleoprotein"/>
    <property type="match status" value="1"/>
</dbReference>
<evidence type="ECO:0000313" key="2">
    <source>
        <dbReference type="EMBL" id="KAJ3636268.1"/>
    </source>
</evidence>
<dbReference type="GO" id="GO:0005654">
    <property type="term" value="C:nucleoplasm"/>
    <property type="evidence" value="ECO:0007669"/>
    <property type="project" value="UniProtKB-ARBA"/>
</dbReference>
<evidence type="ECO:0000313" key="3">
    <source>
        <dbReference type="Proteomes" id="UP001168821"/>
    </source>
</evidence>
<dbReference type="PANTHER" id="PTHR22734:SF2">
    <property type="entry name" value="U3 SMALL NUCLEOLAR RIBONUCLEOPROTEIN PROTEIN IMP4"/>
    <property type="match status" value="1"/>
</dbReference>
<dbReference type="InterPro" id="IPR044281">
    <property type="entry name" value="IMP4/RPF1"/>
</dbReference>
<reference evidence="2" key="1">
    <citation type="journal article" date="2023" name="G3 (Bethesda)">
        <title>Whole genome assemblies of Zophobas morio and Tenebrio molitor.</title>
        <authorList>
            <person name="Kaur S."/>
            <person name="Stinson S.A."/>
            <person name="diCenzo G.C."/>
        </authorList>
    </citation>
    <scope>NUCLEOTIDE SEQUENCE</scope>
    <source>
        <strain evidence="2">QUZm001</strain>
    </source>
</reference>
<dbReference type="PANTHER" id="PTHR22734">
    <property type="entry name" value="U3 SMALL NUCLEOLAR RIBONUCLEOPROTEIN PROTEIN IMP4"/>
    <property type="match status" value="1"/>
</dbReference>
<feature type="domain" description="Brix" evidence="1">
    <location>
        <begin position="61"/>
        <end position="242"/>
    </location>
</feature>
<dbReference type="Proteomes" id="UP001168821">
    <property type="component" value="Unassembled WGS sequence"/>
</dbReference>
<name>A0AA38LZZ6_9CUCU</name>
<dbReference type="GO" id="GO:0042274">
    <property type="term" value="P:ribosomal small subunit biogenesis"/>
    <property type="evidence" value="ECO:0007669"/>
    <property type="project" value="UniProtKB-ARBA"/>
</dbReference>
<keyword evidence="3" id="KW-1185">Reference proteome</keyword>
<dbReference type="Gene3D" id="3.40.50.10480">
    <property type="entry name" value="Probable brix-domain ribosomal biogenesis protein"/>
    <property type="match status" value="1"/>
</dbReference>
<dbReference type="GO" id="GO:0030515">
    <property type="term" value="F:snoRNA binding"/>
    <property type="evidence" value="ECO:0007669"/>
    <property type="project" value="TreeGrafter"/>
</dbReference>
<dbReference type="GO" id="GO:0006364">
    <property type="term" value="P:rRNA processing"/>
    <property type="evidence" value="ECO:0007669"/>
    <property type="project" value="InterPro"/>
</dbReference>
<proteinExistence type="predicted"/>
<accession>A0AA38LZZ6</accession>
<sequence length="265" mass="30485">MQDEKAIPPEIRKEEAELRHEIELEDENTSTVYEALFKPTLILELKDHIDDEYAFAGVKDPRIVITTARDPSSRLAQFAKEVKLIFPNSQRVNRGNYVLKDLVNVCKSNEVSDLLVLHEHRGEPDGLAVCHLPYGPTAYFTLSNVVMRHDVRELTSKISEAYPHLIFENFQTSLGKRVVNIFKYLFPVPNNSKRIVTFSNSDDIISFRHHIYSKNGHGGVDIKEVGPRMELKLYQIRLGTIDQTEADVEWVARPYMTTTKKRSFL</sequence>
<protein>
    <recommendedName>
        <fullName evidence="1">Brix domain-containing protein</fullName>
    </recommendedName>
</protein>
<dbReference type="PROSITE" id="PS50833">
    <property type="entry name" value="BRIX"/>
    <property type="match status" value="1"/>
</dbReference>
<dbReference type="InterPro" id="IPR007109">
    <property type="entry name" value="Brix"/>
</dbReference>
<dbReference type="SMART" id="SM00879">
    <property type="entry name" value="Brix"/>
    <property type="match status" value="1"/>
</dbReference>
<dbReference type="GO" id="GO:0034457">
    <property type="term" value="C:Mpp10 complex"/>
    <property type="evidence" value="ECO:0007669"/>
    <property type="project" value="UniProtKB-ARBA"/>
</dbReference>